<evidence type="ECO:0008006" key="3">
    <source>
        <dbReference type="Google" id="ProtNLM"/>
    </source>
</evidence>
<protein>
    <recommendedName>
        <fullName evidence="3">CRISPR-associated protein CXXC-CXXC domain-containing protein</fullName>
    </recommendedName>
</protein>
<dbReference type="Proteomes" id="UP000003011">
    <property type="component" value="Unassembled WGS sequence"/>
</dbReference>
<evidence type="ECO:0000313" key="1">
    <source>
        <dbReference type="EMBL" id="EHI55264.1"/>
    </source>
</evidence>
<keyword evidence="2" id="KW-1185">Reference proteome</keyword>
<dbReference type="AlphaFoldDB" id="G5GIL0"/>
<dbReference type="HOGENOM" id="CLU_035397_0_0_9"/>
<evidence type="ECO:0000313" key="2">
    <source>
        <dbReference type="Proteomes" id="UP000003011"/>
    </source>
</evidence>
<dbReference type="eggNOG" id="ENOG502Z80D">
    <property type="taxonomic scope" value="Bacteria"/>
</dbReference>
<dbReference type="EMBL" id="ACZL01000023">
    <property type="protein sequence ID" value="EHI55264.1"/>
    <property type="molecule type" value="Genomic_DNA"/>
</dbReference>
<proteinExistence type="predicted"/>
<sequence length="568" mass="66811">MKDWQFNMGLLGFYNVLRHADIDVKFQDDYIEFDEEELKKHLEGFEEKYFSYLIDKYGKLTHWQKLSDICKELEMHKAQGYSNFKENGLKGLNDFITELKNHLKKDNYTKVYQFIKDGYEIKCNAEKLKNVKLNKNQDIQDIIPELEKQIDMIKKIEGYVFSESGKKYLFAKCLIYNVIQNLWDKISFLNRQNRESDIYKAFKEDFTDKTLEYISENKSEYKLKCFATGLPVKNLGSAYELSFLVDTGFDTARKLSNIWDYNNDIFICDLARLIYICMPCGITYSTFKDAVFINANRDFENLKKVNENIFMSIKRTAEDKDNPSLIKNFIAYKALIQAMQKETIELQPKYELLDIQVIRLNQIGGSSNMRYRFNILSKEVLELLSKHSKELDKLIPCGFIDGKTYIYIYPTVIDNIINKTNLFNFIHLLLSRKLDVSLKNFYSDIHIYMLNIINSKFMEAEMEKENKLEHEKIVKDFKNSGYYLGEAYRNKNAENRINGIAYRLLNALKTRNAELFLHTILNCYMYINKPVPKDMEKVLLSDVILAEIGYAFVTGLTGSILKEEKNTK</sequence>
<comment type="caution">
    <text evidence="1">The sequence shown here is derived from an EMBL/GenBank/DDBJ whole genome shotgun (WGS) entry which is preliminary data.</text>
</comment>
<reference evidence="1 2" key="1">
    <citation type="submission" date="2011-08" db="EMBL/GenBank/DDBJ databases">
        <title>The Genome Sequence of Johnsonella ignava ATCC 51276.</title>
        <authorList>
            <consortium name="The Broad Institute Genome Sequencing Platform"/>
            <person name="Earl A."/>
            <person name="Ward D."/>
            <person name="Feldgarden M."/>
            <person name="Gevers D."/>
            <person name="Izard J."/>
            <person name="Blanton J.M."/>
            <person name="Baranova O.V."/>
            <person name="Dewhirst F.E."/>
            <person name="Young S.K."/>
            <person name="Zeng Q."/>
            <person name="Gargeya S."/>
            <person name="Fitzgerald M."/>
            <person name="Haas B."/>
            <person name="Abouelleil A."/>
            <person name="Alvarado L."/>
            <person name="Arachchi H.M."/>
            <person name="Berlin A."/>
            <person name="Brown A."/>
            <person name="Chapman S.B."/>
            <person name="Chen Z."/>
            <person name="Dunbar C."/>
            <person name="Freedman E."/>
            <person name="Gearin G."/>
            <person name="Gellesch M."/>
            <person name="Goldberg J."/>
            <person name="Griggs A."/>
            <person name="Gujja S."/>
            <person name="Heiman D."/>
            <person name="Howarth C."/>
            <person name="Larson L."/>
            <person name="Lui A."/>
            <person name="MacDonald P.J.P."/>
            <person name="Montmayeur A."/>
            <person name="Murphy C."/>
            <person name="Neiman D."/>
            <person name="Pearson M."/>
            <person name="Priest M."/>
            <person name="Roberts A."/>
            <person name="Saif S."/>
            <person name="Shea T."/>
            <person name="Shenoy N."/>
            <person name="Sisk P."/>
            <person name="Stolte C."/>
            <person name="Sykes S."/>
            <person name="Wortman J."/>
            <person name="Nusbaum C."/>
            <person name="Birren B."/>
        </authorList>
    </citation>
    <scope>NUCLEOTIDE SEQUENCE [LARGE SCALE GENOMIC DNA]</scope>
    <source>
        <strain evidence="1 2">ATCC 51276</strain>
    </source>
</reference>
<accession>G5GIL0</accession>
<organism evidence="1 2">
    <name type="scientific">Johnsonella ignava ATCC 51276</name>
    <dbReference type="NCBI Taxonomy" id="679200"/>
    <lineage>
        <taxon>Bacteria</taxon>
        <taxon>Bacillati</taxon>
        <taxon>Bacillota</taxon>
        <taxon>Clostridia</taxon>
        <taxon>Lachnospirales</taxon>
        <taxon>Lachnospiraceae</taxon>
        <taxon>Johnsonella</taxon>
    </lineage>
</organism>
<gene>
    <name evidence="1" type="ORF">HMPREF9333_01400</name>
</gene>
<dbReference type="STRING" id="679200.HMPREF9333_01400"/>
<name>G5GIL0_9FIRM</name>